<reference evidence="7" key="1">
    <citation type="submission" date="2022-07" db="EMBL/GenBank/DDBJ databases">
        <title>The genome of Lyophyllum shimeji provides insight into the initial evolution of ectomycorrhizal fungal genome.</title>
        <authorList>
            <person name="Kobayashi Y."/>
            <person name="Shibata T."/>
            <person name="Hirakawa H."/>
            <person name="Shigenobu S."/>
            <person name="Nishiyama T."/>
            <person name="Yamada A."/>
            <person name="Hasebe M."/>
            <person name="Kawaguchi M."/>
        </authorList>
    </citation>
    <scope>NUCLEOTIDE SEQUENCE</scope>
    <source>
        <strain evidence="7">AT787</strain>
    </source>
</reference>
<evidence type="ECO:0000313" key="8">
    <source>
        <dbReference type="Proteomes" id="UP001063166"/>
    </source>
</evidence>
<sequence length="2171" mass="246161">MGPPMLPRKPVCRADLFEPSSFTHPEDIKSALAELESLITRENFTPVLEDLFDQPLVLELILSGLPHTSALVSWILESFPSTCSAYCASIVSKLLPRISVFFMFQPLPLIDSRTASDYVSRYHRKVDITPKLLALLSSMTFEEESKDIDVDEDDISYFVKVKPNQSQRKRLKRTNGRPTLSRILQDLELLENYGLPYPCNRQEADILISKVLADAKANLEFYFATLRLPEVTIAIQKAFIPPKDTTAPSKLETEGPLAQTDEQEVVQVPSAYPAVQPMKSALHFNSAEGFGEWRVLISTRADGDLREARRKDRKTFAIIVKKIKELSNGHFSDDNQKRLSGPNTDVPIFEAKMTRDLRLVYQVDSISDYESNGERQALRVFGIYTHAQMDNRLWDSIGRQLGKKGKEYRRRCMHRERPVHSGDNVFMPASFPPLEAEAPTNPVAIDLPPDDLEQIHALLVLEKYLTFSQELLRSILADLDVAFPFQVSAQEKEIIEHPYSCYVLGRSGTGKTTTMLFKMLWIERTYQLNSNDVAKPRQIFVTKSRVLAGKVEEYFLKLLESLKTASQSPEELRKVIQARKAQAEEDNLVDIDDEDNWRSDLPVKFSELQDSHFPLFITFDRLCELIEADFELEDGISNTKGNKKRRTFVSYDHFLQQYWPHFPQPLTKGLDPALIFSEIIGVIKGSEETLASRGYLERSRYEELSERTQSTFATQRNIVYSIFEAYQAQKRQRGEIDAADRTHGILRGLAQHGVIGQKIDQLCVDEAQDNLLIDALLLRSLSRNADGLFWAGDTAQTISVGSSFRFDDLKAFLFRIEKQRAQNQSHPKGSHQVQNPKTFQLAVNYRSHAGIVNCAHTVIELITRFWPYSIDTLAPEKGIVDGLKPVFLNGWNDDNVRYEQFLFGASGSHIEFGAQQCILVRDEVARDKLQEQVGDIGLIMTLYESKGLEFNDVLLFNFFEDSTVELSQWRLLLNVLDDNSINGVAAPRFDETRHAGICAELKFLYVAITRARKNLWIADHSDKGEPMRMVWTARHQIHNCTPGADMPRLAVSSSAEEWASKGKELFERKKFLQAKHCYERALMPREMAIANAYSLRDQARKTPQGDSRRVRDQRQTAFVTAAEAFLGCAEAATKNRLVYFRIAAKCFESGAEELRAANTYLRAHEYDTAAKLFRKLGLFDEAVAVIKTNEKHMQSDVVESIKDVARLYYFREKELKKARELFSSDEDELEYLEDLDLDIARAEVLTSLERLGEAAELHLLEGRTLDAIPLFLKDNCNISSMRQASRCILQELWRNLPFGVVPAQTQAITQLLGWAALLNMESLEAKDRDEIAMFKAILVNEIAELAKLAKSFLETNNPSAATLCLHHVFTRFPQVSNMATQDLAETLHLFHVHIRRLHDLAFQVEPHLEPRLAILFGVHRISGDEFLVPAGTFLYNAFQSARQSSAEGTGSGITINGWELYQTFTRATRDHLWQLISQRVEPLRQAPQFSSCLTWVALGYCNRERCRSEHTQPSTLTVEWYNARVRLNLQRALILQIFYTIDASRGTRQSAQIAHHKRGCLGQFYEALQPPLHYLGTHALLNAGLIPEFQKGIYVMKCWLHDLVETLDFQLPQNQFLTYLIRSTHLALTFNRNEFPKYLYRSPHLYLPKPSNYQRGSDKRYVLLELISSMEGNGEFSISSGILALKHILESKLQVNVSVICDLVEHLCSSLAVSDVLNRRGTLHGITLPRSWLLRHVRPEEMARAKGKATNKAPVLVTLLENLLETIYSGLGAEYLLFETSDIAKIPGVRPFFIARICRALCILGYNITSKPLRFNILRTIKSLRRGDRKFPSLYKSYILAEGWDSLVRALRSHPQGSLADDLIQLHDLGREPAPKRVPPGVRLVAFKANDDLPKLLGATSWTDIAVALEEPEPGHQLDEAVPATDGVPDDERLPDADVDDAEDGLVAEETDGVEIVDTEDGEAEAEALPIISDIPQAQPPTAAEIHAASIIQKAYRRALLRRRQMAKTGLSALRSRKFAASFEKARTMVWKDKSSYRLLFLGPLPHILLCLDIAYAATMNQKKSVKKRWTSASHETLDGLSSHLTQLNKISKSILRLQKELEVTSDIHSHCDVGKLQRGVQEAADLLRNLPFTPAQDFRKDLDIAYKGIVARRRPPKAPPKPDLVCEEDI</sequence>
<dbReference type="GO" id="GO:0005524">
    <property type="term" value="F:ATP binding"/>
    <property type="evidence" value="ECO:0007669"/>
    <property type="project" value="UniProtKB-UniRule"/>
</dbReference>
<dbReference type="GO" id="GO:0004386">
    <property type="term" value="F:helicase activity"/>
    <property type="evidence" value="ECO:0007669"/>
    <property type="project" value="UniProtKB-UniRule"/>
</dbReference>
<dbReference type="InterPro" id="IPR014017">
    <property type="entry name" value="DNA_helicase_UvrD-like_C"/>
</dbReference>
<evidence type="ECO:0000256" key="3">
    <source>
        <dbReference type="ARBA" id="ARBA00022806"/>
    </source>
</evidence>
<keyword evidence="2 5" id="KW-0378">Hydrolase</keyword>
<feature type="binding site" evidence="5">
    <location>
        <begin position="505"/>
        <end position="512"/>
    </location>
    <ligand>
        <name>ATP</name>
        <dbReference type="ChEBI" id="CHEBI:30616"/>
    </ligand>
</feature>
<dbReference type="Proteomes" id="UP001063166">
    <property type="component" value="Unassembled WGS sequence"/>
</dbReference>
<dbReference type="GO" id="GO:0016787">
    <property type="term" value="F:hydrolase activity"/>
    <property type="evidence" value="ECO:0007669"/>
    <property type="project" value="UniProtKB-UniRule"/>
</dbReference>
<keyword evidence="8" id="KW-1185">Reference proteome</keyword>
<accession>A0A9P3PJW4</accession>
<dbReference type="PROSITE" id="PS51198">
    <property type="entry name" value="UVRD_HELICASE_ATP_BIND"/>
    <property type="match status" value="1"/>
</dbReference>
<comment type="caution">
    <text evidence="7">The sequence shown here is derived from an EMBL/GenBank/DDBJ whole genome shotgun (WGS) entry which is preliminary data.</text>
</comment>
<dbReference type="InterPro" id="IPR039904">
    <property type="entry name" value="TRANK1"/>
</dbReference>
<evidence type="ECO:0000259" key="6">
    <source>
        <dbReference type="PROSITE" id="PS51198"/>
    </source>
</evidence>
<evidence type="ECO:0000256" key="2">
    <source>
        <dbReference type="ARBA" id="ARBA00022801"/>
    </source>
</evidence>
<dbReference type="InterPro" id="IPR027417">
    <property type="entry name" value="P-loop_NTPase"/>
</dbReference>
<dbReference type="Gene3D" id="3.40.50.300">
    <property type="entry name" value="P-loop containing nucleotide triphosphate hydrolases"/>
    <property type="match status" value="2"/>
</dbReference>
<dbReference type="Pfam" id="PF13361">
    <property type="entry name" value="UvrD_C"/>
    <property type="match status" value="1"/>
</dbReference>
<protein>
    <submittedName>
        <fullName evidence="7">UvrD-like helicase C-terminal domain</fullName>
    </submittedName>
</protein>
<gene>
    <name evidence="7" type="ORF">LshimejAT787_0309640</name>
</gene>
<keyword evidence="1 5" id="KW-0547">Nucleotide-binding</keyword>
<keyword evidence="3 5" id="KW-0347">Helicase</keyword>
<dbReference type="EMBL" id="BRPK01000003">
    <property type="protein sequence ID" value="GLB36677.1"/>
    <property type="molecule type" value="Genomic_DNA"/>
</dbReference>
<dbReference type="OrthoDB" id="3156807at2759"/>
<proteinExistence type="predicted"/>
<evidence type="ECO:0000256" key="4">
    <source>
        <dbReference type="ARBA" id="ARBA00022840"/>
    </source>
</evidence>
<dbReference type="InterPro" id="IPR014016">
    <property type="entry name" value="UvrD-like_ATP-bd"/>
</dbReference>
<keyword evidence="4 5" id="KW-0067">ATP-binding</keyword>
<evidence type="ECO:0000313" key="7">
    <source>
        <dbReference type="EMBL" id="GLB36677.1"/>
    </source>
</evidence>
<name>A0A9P3PJW4_LYOSH</name>
<organism evidence="7 8">
    <name type="scientific">Lyophyllum shimeji</name>
    <name type="common">Hon-shimeji</name>
    <name type="synonym">Tricholoma shimeji</name>
    <dbReference type="NCBI Taxonomy" id="47721"/>
    <lineage>
        <taxon>Eukaryota</taxon>
        <taxon>Fungi</taxon>
        <taxon>Dikarya</taxon>
        <taxon>Basidiomycota</taxon>
        <taxon>Agaricomycotina</taxon>
        <taxon>Agaricomycetes</taxon>
        <taxon>Agaricomycetidae</taxon>
        <taxon>Agaricales</taxon>
        <taxon>Tricholomatineae</taxon>
        <taxon>Lyophyllaceae</taxon>
        <taxon>Lyophyllum</taxon>
    </lineage>
</organism>
<dbReference type="PANTHER" id="PTHR21529">
    <property type="entry name" value="MAMMARY TURMOR VIRUS RECEPTOR HOMOLOG 1, 2 MTVR1, 2"/>
    <property type="match status" value="1"/>
</dbReference>
<dbReference type="PANTHER" id="PTHR21529:SF4">
    <property type="entry name" value="TPR AND ANKYRIN REPEAT-CONTAINING PROTEIN 1"/>
    <property type="match status" value="1"/>
</dbReference>
<evidence type="ECO:0000256" key="1">
    <source>
        <dbReference type="ARBA" id="ARBA00022741"/>
    </source>
</evidence>
<dbReference type="Pfam" id="PF00580">
    <property type="entry name" value="UvrD-helicase"/>
    <property type="match status" value="1"/>
</dbReference>
<feature type="domain" description="UvrD-like helicase ATP-binding" evidence="6">
    <location>
        <begin position="484"/>
        <end position="848"/>
    </location>
</feature>
<dbReference type="SUPFAM" id="SSF52540">
    <property type="entry name" value="P-loop containing nucleoside triphosphate hydrolases"/>
    <property type="match status" value="1"/>
</dbReference>
<evidence type="ECO:0000256" key="5">
    <source>
        <dbReference type="PROSITE-ProRule" id="PRU00560"/>
    </source>
</evidence>